<evidence type="ECO:0000313" key="2">
    <source>
        <dbReference type="Proteomes" id="UP000605848"/>
    </source>
</evidence>
<sequence length="96" mass="11103">MYWVDDDSPEVGHWIYRDRYGQVPDPVQVNALVEKLEGAQRLVVELSNYRYETQKSEFRLNVSDTKTVTERFRKDCRDILGAKSILQTPGQSKAAP</sequence>
<reference evidence="1" key="1">
    <citation type="submission" date="2021-01" db="EMBL/GenBank/DDBJ databases">
        <title>Microvirga sp.</title>
        <authorList>
            <person name="Kim M.K."/>
        </authorList>
    </citation>
    <scope>NUCLEOTIDE SEQUENCE</scope>
    <source>
        <strain evidence="1">5420S-16</strain>
    </source>
</reference>
<evidence type="ECO:0000313" key="1">
    <source>
        <dbReference type="EMBL" id="MBL0405944.1"/>
    </source>
</evidence>
<dbReference type="EMBL" id="JAEQMY010000031">
    <property type="protein sequence ID" value="MBL0405944.1"/>
    <property type="molecule type" value="Genomic_DNA"/>
</dbReference>
<gene>
    <name evidence="1" type="ORF">JKG68_18450</name>
</gene>
<comment type="caution">
    <text evidence="1">The sequence shown here is derived from an EMBL/GenBank/DDBJ whole genome shotgun (WGS) entry which is preliminary data.</text>
</comment>
<protein>
    <submittedName>
        <fullName evidence="1">Uncharacterized protein</fullName>
    </submittedName>
</protein>
<name>A0A937CYW9_9HYPH</name>
<proteinExistence type="predicted"/>
<keyword evidence="2" id="KW-1185">Reference proteome</keyword>
<dbReference type="Proteomes" id="UP000605848">
    <property type="component" value="Unassembled WGS sequence"/>
</dbReference>
<dbReference type="RefSeq" id="WP_202062481.1">
    <property type="nucleotide sequence ID" value="NZ_JAEQMY010000031.1"/>
</dbReference>
<accession>A0A937CYW9</accession>
<organism evidence="1 2">
    <name type="scientific">Microvirga aerilata</name>
    <dbReference type="NCBI Taxonomy" id="670292"/>
    <lineage>
        <taxon>Bacteria</taxon>
        <taxon>Pseudomonadati</taxon>
        <taxon>Pseudomonadota</taxon>
        <taxon>Alphaproteobacteria</taxon>
        <taxon>Hyphomicrobiales</taxon>
        <taxon>Methylobacteriaceae</taxon>
        <taxon>Microvirga</taxon>
    </lineage>
</organism>
<dbReference type="AlphaFoldDB" id="A0A937CYW9"/>